<proteinExistence type="predicted"/>
<comment type="caution">
    <text evidence="1">The sequence shown here is derived from an EMBL/GenBank/DDBJ whole genome shotgun (WGS) entry which is preliminary data.</text>
</comment>
<dbReference type="InterPro" id="IPR017574">
    <property type="entry name" value="CRISPR-assoc_prot_Cas7/Csc2"/>
</dbReference>
<sequence length="334" mass="37068">MNTLFSELRTKVKTTYDITEKPFEIPVLPQAQCIVIPVIREAIAPLIIRNNDADMITDIELANELRVRMIAPKTKGVEKRRGSQILRTFGLGGRAAANKAYVKNKPSDVFDLNTFVFGDSAIGGKSKKSIYPVHAAVLYSDAISVQPYDLLIDDVFRQGGISEEYVSYDPENQKTSSNIFTTRSVRPGALFIQTLVMLGHRITKESFNHLLLSIGLAGSYGGATATTGTNLKTHLAGVYWGKIERSLNAPSQLLEKLKSDGTAAELVKQIAQLMQGAYPHHIDVKVLNAHVQNLIADFESEPVNPDLKNDYEKAAVEMRDLFDAWFKQDTKKTR</sequence>
<evidence type="ECO:0000313" key="1">
    <source>
        <dbReference type="EMBL" id="TGO02544.1"/>
    </source>
</evidence>
<organism evidence="1 2">
    <name type="scientific">Candidatus Thiomargarita nelsonii</name>
    <dbReference type="NCBI Taxonomy" id="1003181"/>
    <lineage>
        <taxon>Bacteria</taxon>
        <taxon>Pseudomonadati</taxon>
        <taxon>Pseudomonadota</taxon>
        <taxon>Gammaproteobacteria</taxon>
        <taxon>Thiotrichales</taxon>
        <taxon>Thiotrichaceae</taxon>
        <taxon>Thiomargarita</taxon>
    </lineage>
</organism>
<name>A0A4E0RQD1_9GAMM</name>
<dbReference type="Proteomes" id="UP000030428">
    <property type="component" value="Unassembled WGS sequence"/>
</dbReference>
<evidence type="ECO:0000313" key="2">
    <source>
        <dbReference type="Proteomes" id="UP000030428"/>
    </source>
</evidence>
<dbReference type="Pfam" id="PF18320">
    <property type="entry name" value="Csc2"/>
    <property type="match status" value="1"/>
</dbReference>
<gene>
    <name evidence="1" type="ORF">PN36_23360</name>
</gene>
<dbReference type="EMBL" id="JSZA02000114">
    <property type="protein sequence ID" value="TGO02544.1"/>
    <property type="molecule type" value="Genomic_DNA"/>
</dbReference>
<reference evidence="1 2" key="1">
    <citation type="journal article" date="2016" name="Front. Microbiol.">
        <title>Single-Cell (Meta-)Genomics of a Dimorphic Candidatus Thiomargarita nelsonii Reveals Genomic Plasticity.</title>
        <authorList>
            <person name="Flood B.E."/>
            <person name="Fliss P."/>
            <person name="Jones D.S."/>
            <person name="Dick G.J."/>
            <person name="Jain S."/>
            <person name="Kaster A.K."/>
            <person name="Winkel M."/>
            <person name="Mussmann M."/>
            <person name="Bailey J."/>
        </authorList>
    </citation>
    <scope>NUCLEOTIDE SEQUENCE [LARGE SCALE GENOMIC DNA]</scope>
    <source>
        <strain evidence="1">Hydrate Ridge</strain>
    </source>
</reference>
<dbReference type="AlphaFoldDB" id="A0A4E0RQD1"/>
<protein>
    <recommendedName>
        <fullName evidence="3">CRISPR-associated protein Csc2</fullName>
    </recommendedName>
</protein>
<dbReference type="NCBIfam" id="TIGR03157">
    <property type="entry name" value="cas_Csc2"/>
    <property type="match status" value="1"/>
</dbReference>
<keyword evidence="2" id="KW-1185">Reference proteome</keyword>
<evidence type="ECO:0008006" key="3">
    <source>
        <dbReference type="Google" id="ProtNLM"/>
    </source>
</evidence>
<accession>A0A4E0RQD1</accession>